<protein>
    <recommendedName>
        <fullName evidence="3">Tetratricopeptide repeat protein</fullName>
    </recommendedName>
</protein>
<accession>A0A3E0HER0</accession>
<dbReference type="Gene3D" id="1.25.40.10">
    <property type="entry name" value="Tetratricopeptide repeat domain"/>
    <property type="match status" value="1"/>
</dbReference>
<sequence>MTQLRQAEVVLSVVECGQDGPVSALGAIGAVPWPRRTSRPRDPKPVPAVVLENDQLIATVLIGRGGRLHSLWHKKEHRPVPFSSPAFQPASGGPVFAAAVGGDALRVWEWDTARDLPYQIDFTLPDGEALRVDTKVRDPRGHDEWDEEPPGELLAAGSGWGALELTRLGARLPATPFTGLGAAQRPWLELLHGNMTATDPEQEPGRSLVSVPWRTMLAAAPENWLTAYHIGVAHWQARETDAAIASWRRSIELAVSPWALRNLAVAEFRSGHVREAAELLTAAAWSTPAEPALSVEAVDLLLAAGQADEAATLLRRVPS</sequence>
<dbReference type="AlphaFoldDB" id="A0A3E0HER0"/>
<dbReference type="RefSeq" id="WP_116177668.1">
    <property type="nucleotide sequence ID" value="NZ_CP144375.1"/>
</dbReference>
<dbReference type="SUPFAM" id="SSF48452">
    <property type="entry name" value="TPR-like"/>
    <property type="match status" value="1"/>
</dbReference>
<evidence type="ECO:0008006" key="3">
    <source>
        <dbReference type="Google" id="ProtNLM"/>
    </source>
</evidence>
<name>A0A3E0HER0_9PSEU</name>
<proteinExistence type="predicted"/>
<gene>
    <name evidence="1" type="ORF">BCF44_110395</name>
</gene>
<organism evidence="1 2">
    <name type="scientific">Kutzneria buriramensis</name>
    <dbReference type="NCBI Taxonomy" id="1045776"/>
    <lineage>
        <taxon>Bacteria</taxon>
        <taxon>Bacillati</taxon>
        <taxon>Actinomycetota</taxon>
        <taxon>Actinomycetes</taxon>
        <taxon>Pseudonocardiales</taxon>
        <taxon>Pseudonocardiaceae</taxon>
        <taxon>Kutzneria</taxon>
    </lineage>
</organism>
<evidence type="ECO:0000313" key="2">
    <source>
        <dbReference type="Proteomes" id="UP000256269"/>
    </source>
</evidence>
<dbReference type="EMBL" id="QUNO01000010">
    <property type="protein sequence ID" value="REH42891.1"/>
    <property type="molecule type" value="Genomic_DNA"/>
</dbReference>
<evidence type="ECO:0000313" key="1">
    <source>
        <dbReference type="EMBL" id="REH42891.1"/>
    </source>
</evidence>
<dbReference type="Pfam" id="PF14559">
    <property type="entry name" value="TPR_19"/>
    <property type="match status" value="1"/>
</dbReference>
<keyword evidence="2" id="KW-1185">Reference proteome</keyword>
<comment type="caution">
    <text evidence="1">The sequence shown here is derived from an EMBL/GenBank/DDBJ whole genome shotgun (WGS) entry which is preliminary data.</text>
</comment>
<dbReference type="OrthoDB" id="3663829at2"/>
<dbReference type="Proteomes" id="UP000256269">
    <property type="component" value="Unassembled WGS sequence"/>
</dbReference>
<dbReference type="InterPro" id="IPR011990">
    <property type="entry name" value="TPR-like_helical_dom_sf"/>
</dbReference>
<reference evidence="1 2" key="1">
    <citation type="submission" date="2018-08" db="EMBL/GenBank/DDBJ databases">
        <title>Genomic Encyclopedia of Archaeal and Bacterial Type Strains, Phase II (KMG-II): from individual species to whole genera.</title>
        <authorList>
            <person name="Goeker M."/>
        </authorList>
    </citation>
    <scope>NUCLEOTIDE SEQUENCE [LARGE SCALE GENOMIC DNA]</scope>
    <source>
        <strain evidence="1 2">DSM 45791</strain>
    </source>
</reference>